<evidence type="ECO:0000256" key="1">
    <source>
        <dbReference type="SAM" id="Phobius"/>
    </source>
</evidence>
<evidence type="ECO:0000313" key="3">
    <source>
        <dbReference type="Proteomes" id="UP001529380"/>
    </source>
</evidence>
<feature type="transmembrane region" description="Helical" evidence="1">
    <location>
        <begin position="223"/>
        <end position="242"/>
    </location>
</feature>
<dbReference type="EMBL" id="JAUDCL010000001">
    <property type="protein sequence ID" value="MDM8199885.1"/>
    <property type="molecule type" value="Genomic_DNA"/>
</dbReference>
<keyword evidence="3" id="KW-1185">Reference proteome</keyword>
<name>A0ABT7UMG0_9FIRM</name>
<proteinExistence type="predicted"/>
<feature type="transmembrane region" description="Helical" evidence="1">
    <location>
        <begin position="525"/>
        <end position="543"/>
    </location>
</feature>
<feature type="transmembrane region" description="Helical" evidence="1">
    <location>
        <begin position="248"/>
        <end position="268"/>
    </location>
</feature>
<organism evidence="2 3">
    <name type="scientific">Allofournierella massiliensis</name>
    <dbReference type="NCBI Taxonomy" id="1650663"/>
    <lineage>
        <taxon>Bacteria</taxon>
        <taxon>Bacillati</taxon>
        <taxon>Bacillota</taxon>
        <taxon>Clostridia</taxon>
        <taxon>Eubacteriales</taxon>
        <taxon>Oscillospiraceae</taxon>
        <taxon>Allofournierella</taxon>
    </lineage>
</organism>
<feature type="transmembrane region" description="Helical" evidence="1">
    <location>
        <begin position="280"/>
        <end position="298"/>
    </location>
</feature>
<evidence type="ECO:0000313" key="2">
    <source>
        <dbReference type="EMBL" id="MDM8199885.1"/>
    </source>
</evidence>
<feature type="transmembrane region" description="Helical" evidence="1">
    <location>
        <begin position="153"/>
        <end position="175"/>
    </location>
</feature>
<dbReference type="RefSeq" id="WP_289598586.1">
    <property type="nucleotide sequence ID" value="NZ_JAUDCL010000001.1"/>
</dbReference>
<accession>A0ABT7UMG0</accession>
<feature type="transmembrane region" description="Helical" evidence="1">
    <location>
        <begin position="70"/>
        <end position="90"/>
    </location>
</feature>
<feature type="transmembrane region" description="Helical" evidence="1">
    <location>
        <begin position="110"/>
        <end position="132"/>
    </location>
</feature>
<dbReference type="Proteomes" id="UP001529380">
    <property type="component" value="Unassembled WGS sequence"/>
</dbReference>
<gene>
    <name evidence="2" type="ORF">QUW08_00975</name>
</gene>
<feature type="transmembrane region" description="Helical" evidence="1">
    <location>
        <begin position="41"/>
        <end position="58"/>
    </location>
</feature>
<dbReference type="Pfam" id="PF19484">
    <property type="entry name" value="DUF6020"/>
    <property type="match status" value="1"/>
</dbReference>
<dbReference type="InterPro" id="IPR046062">
    <property type="entry name" value="DUF6020"/>
</dbReference>
<reference evidence="2 3" key="1">
    <citation type="submission" date="2023-06" db="EMBL/GenBank/DDBJ databases">
        <title>Identification and characterization of horizontal gene transfer across gut microbiota members of farm animals based on homology search.</title>
        <authorList>
            <person name="Schwarzerova J."/>
            <person name="Nykrynova M."/>
            <person name="Jureckova K."/>
            <person name="Cejkova D."/>
            <person name="Rychlik I."/>
        </authorList>
    </citation>
    <scope>NUCLEOTIDE SEQUENCE [LARGE SCALE GENOMIC DNA]</scope>
    <source>
        <strain evidence="2 3">ET340</strain>
    </source>
</reference>
<protein>
    <submittedName>
        <fullName evidence="2">DUF6020 family protein</fullName>
    </submittedName>
</protein>
<feature type="transmembrane region" description="Helical" evidence="1">
    <location>
        <begin position="348"/>
        <end position="368"/>
    </location>
</feature>
<feature type="transmembrane region" description="Helical" evidence="1">
    <location>
        <begin position="550"/>
        <end position="571"/>
    </location>
</feature>
<keyword evidence="1" id="KW-0472">Membrane</keyword>
<keyword evidence="1" id="KW-0812">Transmembrane</keyword>
<comment type="caution">
    <text evidence="2">The sequence shown here is derived from an EMBL/GenBank/DDBJ whole genome shotgun (WGS) entry which is preliminary data.</text>
</comment>
<keyword evidence="1" id="KW-1133">Transmembrane helix</keyword>
<feature type="transmembrane region" description="Helical" evidence="1">
    <location>
        <begin position="577"/>
        <end position="596"/>
    </location>
</feature>
<sequence length="605" mass="66339">MKQTATIRGWGLAAVLAWLSSLAFSLDILDPVARTKDQTVEGMALTLLLVAFYHWALVKAPATGRDQRRLIPLAALLGLFTLTGISIQASEDLSFLYSGLVRLAKAGAVWLGYSILLYFGLRALFLGLDRLAAAPRTEARGPAWLKQASGKTILCSMAILLVCWLPYFICLFPGASNTDTWWQLEQVIGVQPLHAGHPLAHTFLQSGLILLGKTLLGSWNAGVFLVVLVQSLFLSAVMGYSVHFLVRLGFRPVAMGALLALYGLVPTFPRAATILMKDTVYTTAVLLFTVFLLEAILLPEQFRRGRAKLWLAALAALLVCTMRYNGPALLAGALVFSGPRLWKTAKTGRARAALAVWMVLPLVLGMAISSGLKALPGVEQANPNETLSVPLQQTGRFVRDFPDEVTDEEREIIDRVVEYDNLAEAYTPWVADPIKTYSAREGTTDADRAAYRQVWMAQTLRHPVSALEAFANLCYGWVYPGAVNPCWYYSPVADNDYVTRPAVLDTLEAALEKVDFAFLLPVTGWFENFGLTAWGLLALGAWVSARRVKGLGGALAMQYLTLLMCLLGPVFFGHGRYGWPMTFCWPVLLAAALFAARTNRGMKKE</sequence>